<keyword evidence="8" id="KW-0408">Iron</keyword>
<evidence type="ECO:0000313" key="12">
    <source>
        <dbReference type="Proteomes" id="UP000182248"/>
    </source>
</evidence>
<dbReference type="Gene3D" id="3.20.20.150">
    <property type="entry name" value="Divalent-metal-dependent TIM barrel enzymes"/>
    <property type="match status" value="1"/>
</dbReference>
<dbReference type="EMBL" id="FPJE01000025">
    <property type="protein sequence ID" value="SFW71528.1"/>
    <property type="molecule type" value="Genomic_DNA"/>
</dbReference>
<dbReference type="GO" id="GO:0030145">
    <property type="term" value="F:manganese ion binding"/>
    <property type="evidence" value="ECO:0007669"/>
    <property type="project" value="TreeGrafter"/>
</dbReference>
<evidence type="ECO:0000256" key="8">
    <source>
        <dbReference type="ARBA" id="ARBA00023004"/>
    </source>
</evidence>
<dbReference type="SUPFAM" id="SSF51658">
    <property type="entry name" value="Xylose isomerase-like"/>
    <property type="match status" value="1"/>
</dbReference>
<sequence>MENNRRNFIKKGASMAAVLSMGGIAYSCEEKKEIKQAVVKKHRELGSMAKDAGMQMSNAYFGGMEACQYLIELSKQIDALGAVAGIDKRIIGDPEAKPWEYESIKKVVDGWKAVGLNYNVVEGPPSLHSKTKLGLEGRDEEIDNFITFMKNLKRAGVDVICYNWMPVISWARTSMDSPGRGGALVTAFDYNEIKDKPLTEYGTVSKEKLWENLEYFLKAVVPEAEKIEMKLAMHPDDPQVDSIQGISRIMNTVENFDRMMNIVPSEFNGVTMCQGNFSLMGADIPKLVRRWGNEGKIHFVHFRNVRELSGELPSTKFTETFHDEGDIDMYQAMKAYYDIGFRGPIRPDHVPTMAGEKNTRAGYMDLGNLFAIGYMRGLAESVSKEQIV</sequence>
<accession>A0A1K1RHI6</accession>
<comment type="pathway">
    <text evidence="5">Carbohydrate metabolism; pentose and glucuronate interconversion.</text>
</comment>
<comment type="cofactor">
    <cofactor evidence="2">
        <name>Mn(2+)</name>
        <dbReference type="ChEBI" id="CHEBI:29035"/>
    </cofactor>
</comment>
<keyword evidence="9" id="KW-0464">Manganese</keyword>
<dbReference type="Proteomes" id="UP000182248">
    <property type="component" value="Unassembled WGS sequence"/>
</dbReference>
<comment type="function">
    <text evidence="4">Catalyzes the dehydration of D-mannonate.</text>
</comment>
<organism evidence="11 12">
    <name type="scientific">Sinomicrobium oceani</name>
    <dbReference type="NCBI Taxonomy" id="1150368"/>
    <lineage>
        <taxon>Bacteria</taxon>
        <taxon>Pseudomonadati</taxon>
        <taxon>Bacteroidota</taxon>
        <taxon>Flavobacteriia</taxon>
        <taxon>Flavobacteriales</taxon>
        <taxon>Flavobacteriaceae</taxon>
        <taxon>Sinomicrobium</taxon>
    </lineage>
</organism>
<comment type="similarity">
    <text evidence="6">Belongs to the mannonate dehydratase family.</text>
</comment>
<comment type="cofactor">
    <cofactor evidence="3">
        <name>Fe(2+)</name>
        <dbReference type="ChEBI" id="CHEBI:29033"/>
    </cofactor>
</comment>
<dbReference type="PANTHER" id="PTHR30387">
    <property type="entry name" value="MANNONATE DEHYDRATASE"/>
    <property type="match status" value="1"/>
</dbReference>
<dbReference type="GO" id="GO:0042840">
    <property type="term" value="P:D-glucuronate catabolic process"/>
    <property type="evidence" value="ECO:0007669"/>
    <property type="project" value="TreeGrafter"/>
</dbReference>
<evidence type="ECO:0000256" key="5">
    <source>
        <dbReference type="ARBA" id="ARBA00004892"/>
    </source>
</evidence>
<dbReference type="PROSITE" id="PS51257">
    <property type="entry name" value="PROKAR_LIPOPROTEIN"/>
    <property type="match status" value="1"/>
</dbReference>
<dbReference type="STRING" id="1150368.SAMN02927921_03581"/>
<dbReference type="OrthoDB" id="9780250at2"/>
<evidence type="ECO:0000256" key="1">
    <source>
        <dbReference type="ARBA" id="ARBA00001794"/>
    </source>
</evidence>
<keyword evidence="12" id="KW-1185">Reference proteome</keyword>
<evidence type="ECO:0000256" key="6">
    <source>
        <dbReference type="ARBA" id="ARBA00007389"/>
    </source>
</evidence>
<reference evidence="11 12" key="1">
    <citation type="submission" date="2016-11" db="EMBL/GenBank/DDBJ databases">
        <authorList>
            <person name="Jaros S."/>
            <person name="Januszkiewicz K."/>
            <person name="Wedrychowicz H."/>
        </authorList>
    </citation>
    <scope>NUCLEOTIDE SEQUENCE [LARGE SCALE GENOMIC DNA]</scope>
    <source>
        <strain evidence="11 12">CGMCC 1.12145</strain>
    </source>
</reference>
<dbReference type="GO" id="GO:0008198">
    <property type="term" value="F:ferrous iron binding"/>
    <property type="evidence" value="ECO:0007669"/>
    <property type="project" value="TreeGrafter"/>
</dbReference>
<dbReference type="UniPathway" id="UPA00246"/>
<comment type="catalytic activity">
    <reaction evidence="1">
        <text>D-mannonate = 2-dehydro-3-deoxy-D-gluconate + H2O</text>
        <dbReference type="Rhea" id="RHEA:20097"/>
        <dbReference type="ChEBI" id="CHEBI:15377"/>
        <dbReference type="ChEBI" id="CHEBI:17767"/>
        <dbReference type="ChEBI" id="CHEBI:57990"/>
        <dbReference type="EC" id="4.2.1.8"/>
    </reaction>
</comment>
<dbReference type="PIRSF" id="PIRSF016049">
    <property type="entry name" value="Man_dehyd"/>
    <property type="match status" value="1"/>
</dbReference>
<dbReference type="Pfam" id="PF03786">
    <property type="entry name" value="UxuA"/>
    <property type="match status" value="2"/>
</dbReference>
<proteinExistence type="inferred from homology"/>
<keyword evidence="10" id="KW-0456">Lyase</keyword>
<gene>
    <name evidence="11" type="ORF">SAMN02927921_03581</name>
</gene>
<dbReference type="GO" id="GO:0008927">
    <property type="term" value="F:mannonate dehydratase activity"/>
    <property type="evidence" value="ECO:0007669"/>
    <property type="project" value="UniProtKB-EC"/>
</dbReference>
<protein>
    <recommendedName>
        <fullName evidence="7">mannonate dehydratase</fullName>
        <ecNumber evidence="7">4.2.1.8</ecNumber>
    </recommendedName>
</protein>
<dbReference type="RefSeq" id="WP_072318830.1">
    <property type="nucleotide sequence ID" value="NZ_FPJE01000025.1"/>
</dbReference>
<evidence type="ECO:0000256" key="3">
    <source>
        <dbReference type="ARBA" id="ARBA00001954"/>
    </source>
</evidence>
<dbReference type="AlphaFoldDB" id="A0A1K1RHI6"/>
<evidence type="ECO:0000313" key="11">
    <source>
        <dbReference type="EMBL" id="SFW71528.1"/>
    </source>
</evidence>
<dbReference type="EC" id="4.2.1.8" evidence="7"/>
<name>A0A1K1RHI6_9FLAO</name>
<evidence type="ECO:0000256" key="7">
    <source>
        <dbReference type="ARBA" id="ARBA00012927"/>
    </source>
</evidence>
<evidence type="ECO:0000256" key="10">
    <source>
        <dbReference type="ARBA" id="ARBA00023239"/>
    </source>
</evidence>
<dbReference type="PANTHER" id="PTHR30387:SF2">
    <property type="entry name" value="MANNONATE DEHYDRATASE"/>
    <property type="match status" value="1"/>
</dbReference>
<evidence type="ECO:0000256" key="9">
    <source>
        <dbReference type="ARBA" id="ARBA00023211"/>
    </source>
</evidence>
<evidence type="ECO:0000256" key="2">
    <source>
        <dbReference type="ARBA" id="ARBA00001936"/>
    </source>
</evidence>
<dbReference type="InterPro" id="IPR036237">
    <property type="entry name" value="Xyl_isomerase-like_sf"/>
</dbReference>
<dbReference type="InterPro" id="IPR004628">
    <property type="entry name" value="Man_deHydtase"/>
</dbReference>
<evidence type="ECO:0000256" key="4">
    <source>
        <dbReference type="ARBA" id="ARBA00002713"/>
    </source>
</evidence>